<dbReference type="EMBL" id="UHDZ01000001">
    <property type="protein sequence ID" value="SUM69225.1"/>
    <property type="molecule type" value="Genomic_DNA"/>
</dbReference>
<proteinExistence type="predicted"/>
<dbReference type="InterPro" id="IPR001041">
    <property type="entry name" value="2Fe-2S_ferredoxin-type"/>
</dbReference>
<dbReference type="InterPro" id="IPR036010">
    <property type="entry name" value="2Fe-2S_ferredoxin-like_sf"/>
</dbReference>
<keyword evidence="2" id="KW-0560">Oxidoreductase</keyword>
<protein>
    <submittedName>
        <fullName evidence="2">Formate dehydrogenase related protein</fullName>
        <ecNumber evidence="2">1.17.1.9</ecNumber>
    </submittedName>
</protein>
<evidence type="ECO:0000313" key="3">
    <source>
        <dbReference type="Proteomes" id="UP000255425"/>
    </source>
</evidence>
<dbReference type="SUPFAM" id="SSF54292">
    <property type="entry name" value="2Fe-2S ferredoxin-like"/>
    <property type="match status" value="1"/>
</dbReference>
<name>A0A380H0J3_9STAP</name>
<dbReference type="GO" id="GO:0008863">
    <property type="term" value="F:formate dehydrogenase (NAD+) activity"/>
    <property type="evidence" value="ECO:0007669"/>
    <property type="project" value="UniProtKB-EC"/>
</dbReference>
<gene>
    <name evidence="2" type="ORF">NCTC11807_00768</name>
</gene>
<evidence type="ECO:0000259" key="1">
    <source>
        <dbReference type="PROSITE" id="PS51085"/>
    </source>
</evidence>
<accession>A0A380H0J3</accession>
<dbReference type="PROSITE" id="PS51085">
    <property type="entry name" value="2FE2S_FER_2"/>
    <property type="match status" value="1"/>
</dbReference>
<feature type="domain" description="2Fe-2S ferredoxin-type" evidence="1">
    <location>
        <begin position="3"/>
        <end position="82"/>
    </location>
</feature>
<dbReference type="Gene3D" id="3.10.20.740">
    <property type="match status" value="1"/>
</dbReference>
<evidence type="ECO:0000313" key="2">
    <source>
        <dbReference type="EMBL" id="SUM69225.1"/>
    </source>
</evidence>
<keyword evidence="3" id="KW-1185">Reference proteome</keyword>
<dbReference type="AlphaFoldDB" id="A0A380H0J3"/>
<dbReference type="GO" id="GO:0051536">
    <property type="term" value="F:iron-sulfur cluster binding"/>
    <property type="evidence" value="ECO:0007669"/>
    <property type="project" value="InterPro"/>
</dbReference>
<organism evidence="2 3">
    <name type="scientific">Staphylococcus saccharolyticus</name>
    <dbReference type="NCBI Taxonomy" id="33028"/>
    <lineage>
        <taxon>Bacteria</taxon>
        <taxon>Bacillati</taxon>
        <taxon>Bacillota</taxon>
        <taxon>Bacilli</taxon>
        <taxon>Bacillales</taxon>
        <taxon>Staphylococcaceae</taxon>
        <taxon>Staphylococcus</taxon>
    </lineage>
</organism>
<sequence>MQEHLIVTLDGTDYLVEPGTNLLEFIRSRDTFVPAICYNESMGPIQTCDTCMVEIDGEITRACSTTINPARCALRLRMKQLK</sequence>
<dbReference type="Proteomes" id="UP000255425">
    <property type="component" value="Unassembled WGS sequence"/>
</dbReference>
<dbReference type="EC" id="1.17.1.9" evidence="2"/>
<reference evidence="2 3" key="1">
    <citation type="submission" date="2018-06" db="EMBL/GenBank/DDBJ databases">
        <authorList>
            <consortium name="Pathogen Informatics"/>
            <person name="Doyle S."/>
        </authorList>
    </citation>
    <scope>NUCLEOTIDE SEQUENCE [LARGE SCALE GENOMIC DNA]</scope>
    <source>
        <strain evidence="2 3">NCTC11807</strain>
    </source>
</reference>
<dbReference type="Pfam" id="PF13510">
    <property type="entry name" value="Fer2_4"/>
    <property type="match status" value="1"/>
</dbReference>